<dbReference type="AlphaFoldDB" id="A0A0C9WUF0"/>
<reference evidence="2 3" key="1">
    <citation type="submission" date="2014-04" db="EMBL/GenBank/DDBJ databases">
        <authorList>
            <consortium name="DOE Joint Genome Institute"/>
            <person name="Kuo A."/>
            <person name="Kohler A."/>
            <person name="Nagy L.G."/>
            <person name="Floudas D."/>
            <person name="Copeland A."/>
            <person name="Barry K.W."/>
            <person name="Cichocki N."/>
            <person name="Veneault-Fourrey C."/>
            <person name="LaButti K."/>
            <person name="Lindquist E.A."/>
            <person name="Lipzen A."/>
            <person name="Lundell T."/>
            <person name="Morin E."/>
            <person name="Murat C."/>
            <person name="Sun H."/>
            <person name="Tunlid A."/>
            <person name="Henrissat B."/>
            <person name="Grigoriev I.V."/>
            <person name="Hibbett D.S."/>
            <person name="Martin F."/>
            <person name="Nordberg H.P."/>
            <person name="Cantor M.N."/>
            <person name="Hua S.X."/>
        </authorList>
    </citation>
    <scope>NUCLEOTIDE SEQUENCE [LARGE SCALE GENOMIC DNA]</scope>
    <source>
        <strain evidence="2 3">LaAM-08-1</strain>
    </source>
</reference>
<feature type="region of interest" description="Disordered" evidence="1">
    <location>
        <begin position="65"/>
        <end position="89"/>
    </location>
</feature>
<feature type="region of interest" description="Disordered" evidence="1">
    <location>
        <begin position="101"/>
        <end position="120"/>
    </location>
</feature>
<gene>
    <name evidence="2" type="ORF">K443DRAFT_685467</name>
</gene>
<evidence type="ECO:0000256" key="1">
    <source>
        <dbReference type="SAM" id="MobiDB-lite"/>
    </source>
</evidence>
<evidence type="ECO:0000313" key="3">
    <source>
        <dbReference type="Proteomes" id="UP000054477"/>
    </source>
</evidence>
<sequence length="120" mass="13411">MSVEARPRDWLRFGNKEVKKASGKPDTSGPCNTLCCPFSSKGIHSSLVHDLRLCIEQDENLDPSIVHLHHDPPSTSHRNKEGLRPYCEKPSQRSILVRRMVKRSKNSAPVVGEQSKLGGK</sequence>
<dbReference type="HOGENOM" id="CLU_2050042_0_0_1"/>
<protein>
    <submittedName>
        <fullName evidence="2">Uncharacterized protein</fullName>
    </submittedName>
</protein>
<proteinExistence type="predicted"/>
<feature type="compositionally biased region" description="Basic and acidic residues" evidence="1">
    <location>
        <begin position="68"/>
        <end position="89"/>
    </location>
</feature>
<dbReference type="EMBL" id="KN838936">
    <property type="protein sequence ID" value="KIJ92113.1"/>
    <property type="molecule type" value="Genomic_DNA"/>
</dbReference>
<organism evidence="2 3">
    <name type="scientific">Laccaria amethystina LaAM-08-1</name>
    <dbReference type="NCBI Taxonomy" id="1095629"/>
    <lineage>
        <taxon>Eukaryota</taxon>
        <taxon>Fungi</taxon>
        <taxon>Dikarya</taxon>
        <taxon>Basidiomycota</taxon>
        <taxon>Agaricomycotina</taxon>
        <taxon>Agaricomycetes</taxon>
        <taxon>Agaricomycetidae</taxon>
        <taxon>Agaricales</taxon>
        <taxon>Agaricineae</taxon>
        <taxon>Hydnangiaceae</taxon>
        <taxon>Laccaria</taxon>
    </lineage>
</organism>
<name>A0A0C9WUF0_9AGAR</name>
<accession>A0A0C9WUF0</accession>
<dbReference type="Proteomes" id="UP000054477">
    <property type="component" value="Unassembled WGS sequence"/>
</dbReference>
<reference evidence="3" key="2">
    <citation type="submission" date="2015-01" db="EMBL/GenBank/DDBJ databases">
        <title>Evolutionary Origins and Diversification of the Mycorrhizal Mutualists.</title>
        <authorList>
            <consortium name="DOE Joint Genome Institute"/>
            <consortium name="Mycorrhizal Genomics Consortium"/>
            <person name="Kohler A."/>
            <person name="Kuo A."/>
            <person name="Nagy L.G."/>
            <person name="Floudas D."/>
            <person name="Copeland A."/>
            <person name="Barry K.W."/>
            <person name="Cichocki N."/>
            <person name="Veneault-Fourrey C."/>
            <person name="LaButti K."/>
            <person name="Lindquist E.A."/>
            <person name="Lipzen A."/>
            <person name="Lundell T."/>
            <person name="Morin E."/>
            <person name="Murat C."/>
            <person name="Riley R."/>
            <person name="Ohm R."/>
            <person name="Sun H."/>
            <person name="Tunlid A."/>
            <person name="Henrissat B."/>
            <person name="Grigoriev I.V."/>
            <person name="Hibbett D.S."/>
            <person name="Martin F."/>
        </authorList>
    </citation>
    <scope>NUCLEOTIDE SEQUENCE [LARGE SCALE GENOMIC DNA]</scope>
    <source>
        <strain evidence="3">LaAM-08-1</strain>
    </source>
</reference>
<evidence type="ECO:0000313" key="2">
    <source>
        <dbReference type="EMBL" id="KIJ92113.1"/>
    </source>
</evidence>
<keyword evidence="3" id="KW-1185">Reference proteome</keyword>